<dbReference type="EMBL" id="FNOT01000007">
    <property type="protein sequence ID" value="SDY49791.1"/>
    <property type="molecule type" value="Genomic_DNA"/>
</dbReference>
<reference evidence="8" key="1">
    <citation type="submission" date="2016-10" db="EMBL/GenBank/DDBJ databases">
        <authorList>
            <person name="Varghese N."/>
            <person name="Submissions S."/>
        </authorList>
    </citation>
    <scope>NUCLEOTIDE SEQUENCE [LARGE SCALE GENOMIC DNA]</scope>
    <source>
        <strain evidence="8">DSM 45422</strain>
    </source>
</reference>
<dbReference type="SMART" id="SM00487">
    <property type="entry name" value="DEXDc"/>
    <property type="match status" value="1"/>
</dbReference>
<accession>A0A1H3KC94</accession>
<keyword evidence="1" id="KW-0547">Nucleotide-binding</keyword>
<dbReference type="Pfam" id="PF00176">
    <property type="entry name" value="SNF2-rel_dom"/>
    <property type="match status" value="1"/>
</dbReference>
<keyword evidence="8" id="KW-1185">Reference proteome</keyword>
<dbReference type="PROSITE" id="PS51192">
    <property type="entry name" value="HELICASE_ATP_BIND_1"/>
    <property type="match status" value="1"/>
</dbReference>
<dbReference type="OrthoDB" id="9814088at2"/>
<dbReference type="SMART" id="SM00490">
    <property type="entry name" value="HELICc"/>
    <property type="match status" value="1"/>
</dbReference>
<name>A0A1H3KC94_9ACTN</name>
<dbReference type="CDD" id="cd18793">
    <property type="entry name" value="SF2_C_SNF"/>
    <property type="match status" value="1"/>
</dbReference>
<dbReference type="InterPro" id="IPR001650">
    <property type="entry name" value="Helicase_C-like"/>
</dbReference>
<feature type="domain" description="Helicase C-terminal" evidence="6">
    <location>
        <begin position="442"/>
        <end position="592"/>
    </location>
</feature>
<keyword evidence="3 7" id="KW-0347">Helicase</keyword>
<dbReference type="GO" id="GO:0016787">
    <property type="term" value="F:hydrolase activity"/>
    <property type="evidence" value="ECO:0007669"/>
    <property type="project" value="UniProtKB-KW"/>
</dbReference>
<sequence length="1082" mass="117667">MSFTPGSRISVPSRPDLGWVTVDDARELDGGAVRLYADTGGPDQIVRLDLTAEQAAACEVLSEDGGGDARALLAGLWTAWMRAAGTGARAATLASSPLTPYAHQMNAVYGAMLPQPRLRFLLADEPGTGKTIMAGLYLREMQRLGFVRSALIVAPAHLVTKWQADFERFFGGGLRAITAQTVREHGLESGHDLWIVSLDLLSVNGAVQDAVHPDRMGWDAVVFDEAHRLTPTAVGYYQAGEMLALNTPRALLMTATPHRGKEWLFRALLHLVDPEVFPAVENNKEPSRQVKPGRVHFLRRMKEDLVDFDGTTKLFKGRRAENQPVRLSSVEAEFYFEALDLVDRYFPAVAVPLAKMVYGKRAASSLHALAETLKRRREGMGTQMPSAAAVEADPDGDDPASADEARIVHEGSRSAKAERKEIEALLGRIGPLVADMEQPASKWDPLVLTCLGSNGIKPGNGEQAVVFTEYADTADWLVQRLRHAGFAARRYSGRDNHHVRDDTRDAFARRSFQVLVSTDAGNEGIDLQTAHVLVNYDIPWSLVRLEQRMGRIHRVGQTRDVELYNLIATDTREGEVLEVLLGNFVTAANQLEGRMFDSLSLVGELVGLADDDLTRVLADTFGDEDQRARALAAVGAVTASRLTEAAKRADEQERALKTSVDISQAVAALQNDQLDRINPAIVEAFLHRASDGGAVKVSPHAAGEGMFTLALPNGGELPPDFAPPGQRRAGTSALVATSGKFLAEARRSSAAVSDAVNLGPSDPPFKALVAYCAEILSPAMFRGAGLVDQTSGTDYDLFAYEADLTEAGGRRKGTWSCLIRVDSAGARPVRWEMLANLTPADSPAGEPHPARAHDAAARAVMEAGDEQERRSRALDDWLRVAQRELDVLPNELTDDIGDRAARIAERTRLKNMTTQRLADLRQMSEVTIGEPRRLAWARVSAAAPPIDPTEADSERISSHLVANQLRAQGYAVSDVHTEQRGYDLHASRGREQRLVEVKGVWRAASSQGVSLTANEVLIATQQGKDYWLYVVDQCHDGSGAVFGVYQDPVRTFGDLSKTQVIVHLPGSALKAARESEEHAPCA</sequence>
<dbReference type="RefSeq" id="WP_091157899.1">
    <property type="nucleotide sequence ID" value="NZ_FNOT01000007.1"/>
</dbReference>
<dbReference type="Pfam" id="PF13020">
    <property type="entry name" value="NOV_C"/>
    <property type="match status" value="1"/>
</dbReference>
<dbReference type="Pfam" id="PF00271">
    <property type="entry name" value="Helicase_C"/>
    <property type="match status" value="1"/>
</dbReference>
<dbReference type="AlphaFoldDB" id="A0A1H3KC94"/>
<dbReference type="SUPFAM" id="SSF52540">
    <property type="entry name" value="P-loop containing nucleoside triphosphate hydrolases"/>
    <property type="match status" value="2"/>
</dbReference>
<evidence type="ECO:0000256" key="1">
    <source>
        <dbReference type="ARBA" id="ARBA00022741"/>
    </source>
</evidence>
<dbReference type="InterPro" id="IPR057342">
    <property type="entry name" value="DEXDc_RapA"/>
</dbReference>
<dbReference type="Gene3D" id="3.40.50.300">
    <property type="entry name" value="P-loop containing nucleotide triphosphate hydrolases"/>
    <property type="match status" value="1"/>
</dbReference>
<keyword evidence="2" id="KW-0378">Hydrolase</keyword>
<evidence type="ECO:0000313" key="7">
    <source>
        <dbReference type="EMBL" id="SDY49791.1"/>
    </source>
</evidence>
<dbReference type="Proteomes" id="UP000198921">
    <property type="component" value="Unassembled WGS sequence"/>
</dbReference>
<evidence type="ECO:0000256" key="3">
    <source>
        <dbReference type="ARBA" id="ARBA00022806"/>
    </source>
</evidence>
<dbReference type="InterPro" id="IPR000330">
    <property type="entry name" value="SNF2_N"/>
</dbReference>
<gene>
    <name evidence="7" type="ORF">SAMN05660209_03026</name>
</gene>
<dbReference type="InterPro" id="IPR027417">
    <property type="entry name" value="P-loop_NTPase"/>
</dbReference>
<dbReference type="GO" id="GO:0005524">
    <property type="term" value="F:ATP binding"/>
    <property type="evidence" value="ECO:0007669"/>
    <property type="project" value="UniProtKB-KW"/>
</dbReference>
<keyword evidence="4" id="KW-0067">ATP-binding</keyword>
<dbReference type="InterPro" id="IPR024975">
    <property type="entry name" value="NOV_C"/>
</dbReference>
<evidence type="ECO:0000313" key="8">
    <source>
        <dbReference type="Proteomes" id="UP000198921"/>
    </source>
</evidence>
<dbReference type="PANTHER" id="PTHR10799">
    <property type="entry name" value="SNF2/RAD54 HELICASE FAMILY"/>
    <property type="match status" value="1"/>
</dbReference>
<evidence type="ECO:0000256" key="4">
    <source>
        <dbReference type="ARBA" id="ARBA00022840"/>
    </source>
</evidence>
<dbReference type="CDD" id="cd18011">
    <property type="entry name" value="DEXDc_RapA"/>
    <property type="match status" value="1"/>
</dbReference>
<dbReference type="InterPro" id="IPR049730">
    <property type="entry name" value="SNF2/RAD54-like_C"/>
</dbReference>
<evidence type="ECO:0000256" key="2">
    <source>
        <dbReference type="ARBA" id="ARBA00022801"/>
    </source>
</evidence>
<evidence type="ECO:0000259" key="6">
    <source>
        <dbReference type="PROSITE" id="PS51194"/>
    </source>
</evidence>
<dbReference type="PROSITE" id="PS51194">
    <property type="entry name" value="HELICASE_CTER"/>
    <property type="match status" value="1"/>
</dbReference>
<proteinExistence type="predicted"/>
<dbReference type="InterPro" id="IPR014001">
    <property type="entry name" value="Helicase_ATP-bd"/>
</dbReference>
<dbReference type="GO" id="GO:0004386">
    <property type="term" value="F:helicase activity"/>
    <property type="evidence" value="ECO:0007669"/>
    <property type="project" value="UniProtKB-KW"/>
</dbReference>
<protein>
    <submittedName>
        <fullName evidence="7">Superfamily II DNA or RNA helicase, SNF2 family</fullName>
    </submittedName>
</protein>
<dbReference type="Gene3D" id="3.40.50.10810">
    <property type="entry name" value="Tandem AAA-ATPase domain"/>
    <property type="match status" value="1"/>
</dbReference>
<evidence type="ECO:0000259" key="5">
    <source>
        <dbReference type="PROSITE" id="PS51192"/>
    </source>
</evidence>
<organism evidence="7 8">
    <name type="scientific">Geodermatophilus africanus</name>
    <dbReference type="NCBI Taxonomy" id="1137993"/>
    <lineage>
        <taxon>Bacteria</taxon>
        <taxon>Bacillati</taxon>
        <taxon>Actinomycetota</taxon>
        <taxon>Actinomycetes</taxon>
        <taxon>Geodermatophilales</taxon>
        <taxon>Geodermatophilaceae</taxon>
        <taxon>Geodermatophilus</taxon>
    </lineage>
</organism>
<dbReference type="STRING" id="1137993.SAMN05660209_03026"/>
<feature type="domain" description="Helicase ATP-binding" evidence="5">
    <location>
        <begin position="111"/>
        <end position="275"/>
    </location>
</feature>
<dbReference type="InterPro" id="IPR038718">
    <property type="entry name" value="SNF2-like_sf"/>
</dbReference>